<proteinExistence type="predicted"/>
<dbReference type="RefSeq" id="WP_045780065.1">
    <property type="nucleotide sequence ID" value="NZ_LAJX01000190.1"/>
</dbReference>
<dbReference type="OrthoDB" id="9794403at2"/>
<reference evidence="2 3" key="2">
    <citation type="journal article" date="2016" name="Microb. Ecol.">
        <title>Genome Characteristics of a Novel Type I Methanotroph (Sn10-6) Isolated from a Flooded Indian Rice Field.</title>
        <authorList>
            <person name="Rahalkar M.C."/>
            <person name="Pandit P.S."/>
            <person name="Dhakephalkar P.K."/>
            <person name="Pore S."/>
            <person name="Arora P."/>
            <person name="Kapse N."/>
        </authorList>
    </citation>
    <scope>NUCLEOTIDE SEQUENCE [LARGE SCALE GENOMIC DNA]</scope>
    <source>
        <strain evidence="2 3">Sn10-6</strain>
    </source>
</reference>
<dbReference type="InterPro" id="IPR002686">
    <property type="entry name" value="Transposase_17"/>
</dbReference>
<dbReference type="PANTHER" id="PTHR36966:SF1">
    <property type="entry name" value="REP-ASSOCIATED TYROSINE TRANSPOSASE"/>
    <property type="match status" value="1"/>
</dbReference>
<dbReference type="NCBIfam" id="NF047646">
    <property type="entry name" value="REP_Tyr_transpos"/>
    <property type="match status" value="1"/>
</dbReference>
<organism evidence="2 3">
    <name type="scientific">Methylocucumis oryzae</name>
    <dbReference type="NCBI Taxonomy" id="1632867"/>
    <lineage>
        <taxon>Bacteria</taxon>
        <taxon>Pseudomonadati</taxon>
        <taxon>Pseudomonadota</taxon>
        <taxon>Gammaproteobacteria</taxon>
        <taxon>Methylococcales</taxon>
        <taxon>Methylococcaceae</taxon>
        <taxon>Methylocucumis</taxon>
    </lineage>
</organism>
<evidence type="ECO:0000259" key="1">
    <source>
        <dbReference type="SMART" id="SM01321"/>
    </source>
</evidence>
<dbReference type="Proteomes" id="UP000033684">
    <property type="component" value="Unassembled WGS sequence"/>
</dbReference>
<evidence type="ECO:0000313" key="3">
    <source>
        <dbReference type="Proteomes" id="UP000033684"/>
    </source>
</evidence>
<dbReference type="Pfam" id="PF01797">
    <property type="entry name" value="Y1_Tnp"/>
    <property type="match status" value="1"/>
</dbReference>
<name>A0A0F3IGL1_9GAMM</name>
<gene>
    <name evidence="2" type="ORF">VZ94_16515</name>
</gene>
<dbReference type="GO" id="GO:0006313">
    <property type="term" value="P:DNA transposition"/>
    <property type="evidence" value="ECO:0007669"/>
    <property type="project" value="InterPro"/>
</dbReference>
<dbReference type="AlphaFoldDB" id="A0A0F3IGL1"/>
<sequence>MQYRRLYQPGARYFFTVVTENRQPILIEHIERLRAAFRLCKSRYPFEIDAIVVLPEHLHTLWRLPENDDDFSKRWMVIKRKFSAGLPSRVISDSKTKKREKGIWQRRFWEHYIRDENDWRQHVDYIHFNPVKHGYVSRPQDWPYSSFNQAVHKGWYEPGIELEDQFIQLNHENIGNE</sequence>
<dbReference type="SUPFAM" id="SSF143422">
    <property type="entry name" value="Transposase IS200-like"/>
    <property type="match status" value="1"/>
</dbReference>
<dbReference type="SMART" id="SM01321">
    <property type="entry name" value="Y1_Tnp"/>
    <property type="match status" value="1"/>
</dbReference>
<evidence type="ECO:0000313" key="2">
    <source>
        <dbReference type="EMBL" id="KJV05668.1"/>
    </source>
</evidence>
<dbReference type="InterPro" id="IPR052715">
    <property type="entry name" value="RAYT_transposase"/>
</dbReference>
<dbReference type="PATRIC" id="fig|1632867.3.peg.2127"/>
<reference evidence="3" key="1">
    <citation type="submission" date="2015-03" db="EMBL/GenBank/DDBJ databases">
        <title>Draft genome sequence of a novel methanotroph (Sn10-6) isolated from flooded ricefield rhizosphere in India.</title>
        <authorList>
            <person name="Pandit P.S."/>
            <person name="Pore S.D."/>
            <person name="Arora P."/>
            <person name="Kapse N.G."/>
            <person name="Dhakephalkar P.K."/>
            <person name="Rahalkar M.C."/>
        </authorList>
    </citation>
    <scope>NUCLEOTIDE SEQUENCE [LARGE SCALE GENOMIC DNA]</scope>
    <source>
        <strain evidence="3">Sn10-6</strain>
    </source>
</reference>
<dbReference type="PANTHER" id="PTHR36966">
    <property type="entry name" value="REP-ASSOCIATED TYROSINE TRANSPOSASE"/>
    <property type="match status" value="1"/>
</dbReference>
<accession>A0A0F3IGL1</accession>
<dbReference type="GO" id="GO:0004803">
    <property type="term" value="F:transposase activity"/>
    <property type="evidence" value="ECO:0007669"/>
    <property type="project" value="InterPro"/>
</dbReference>
<dbReference type="EMBL" id="LAJX01000190">
    <property type="protein sequence ID" value="KJV05668.1"/>
    <property type="molecule type" value="Genomic_DNA"/>
</dbReference>
<dbReference type="Gene3D" id="3.30.70.1290">
    <property type="entry name" value="Transposase IS200-like"/>
    <property type="match status" value="1"/>
</dbReference>
<dbReference type="InterPro" id="IPR036515">
    <property type="entry name" value="Transposase_17_sf"/>
</dbReference>
<keyword evidence="3" id="KW-1185">Reference proteome</keyword>
<comment type="caution">
    <text evidence="2">The sequence shown here is derived from an EMBL/GenBank/DDBJ whole genome shotgun (WGS) entry which is preliminary data.</text>
</comment>
<dbReference type="GO" id="GO:0043565">
    <property type="term" value="F:sequence-specific DNA binding"/>
    <property type="evidence" value="ECO:0007669"/>
    <property type="project" value="TreeGrafter"/>
</dbReference>
<protein>
    <submittedName>
        <fullName evidence="2">Transposase</fullName>
    </submittedName>
</protein>
<feature type="domain" description="Transposase IS200-like" evidence="1">
    <location>
        <begin position="8"/>
        <end position="129"/>
    </location>
</feature>